<evidence type="ECO:0000256" key="1">
    <source>
        <dbReference type="ARBA" id="ARBA00004880"/>
    </source>
</evidence>
<dbReference type="UniPathway" id="UPA00070">
    <property type="reaction ID" value="UER00117"/>
</dbReference>
<sequence>MESQSLTIRQPDDFHVHLRDGNVLKTVAPLSAAQFGRILVMPNLKPPVVTVEDAKQYRDRILKTVPGVGLIMTLYLTDNTTPEMIRDAANSGIVKACKLYPAGVTTNSASGVTSLDKISKALAAMEQLGIILCVHGEVTPDVREDMFDREREFVKSVLVRITSTYPKLKVVVEHVSTKEAVEYVLSHPSDNISATVTPQHLCLDRSALFKNSKLHMDLFCLPILKTRDDRDAIRSAIKSGSRRFFAGTDSAPHPQCDKIEGAAGVFSAAAAVELYAEAFDEMDAMEHLEPFLSENGARFYGLELNHGSLSLKKTPKEVPKRIAIENSEEYIVPMKAGELLSWSVVGTG</sequence>
<dbReference type="PIRSF" id="PIRSF001237">
    <property type="entry name" value="DHOdimr"/>
    <property type="match status" value="1"/>
</dbReference>
<feature type="domain" description="Amidohydrolase-related" evidence="8">
    <location>
        <begin position="13"/>
        <end position="313"/>
    </location>
</feature>
<evidence type="ECO:0000256" key="3">
    <source>
        <dbReference type="ARBA" id="ARBA00012860"/>
    </source>
</evidence>
<evidence type="ECO:0000313" key="9">
    <source>
        <dbReference type="EMBL" id="CAE0058528.1"/>
    </source>
</evidence>
<organism evidence="9">
    <name type="scientific">Rhodosorus marinus</name>
    <dbReference type="NCBI Taxonomy" id="101924"/>
    <lineage>
        <taxon>Eukaryota</taxon>
        <taxon>Rhodophyta</taxon>
        <taxon>Stylonematophyceae</taxon>
        <taxon>Stylonematales</taxon>
        <taxon>Stylonemataceae</taxon>
        <taxon>Rhodosorus</taxon>
    </lineage>
</organism>
<dbReference type="EC" id="3.5.2.3" evidence="3"/>
<dbReference type="EMBL" id="HBHW01034505">
    <property type="protein sequence ID" value="CAE0058528.1"/>
    <property type="molecule type" value="Transcribed_RNA"/>
</dbReference>
<accession>A0A7S3A1C5</accession>
<dbReference type="PROSITE" id="PS00483">
    <property type="entry name" value="DIHYDROOROTASE_2"/>
    <property type="match status" value="1"/>
</dbReference>
<reference evidence="9" key="1">
    <citation type="submission" date="2021-01" db="EMBL/GenBank/DDBJ databases">
        <authorList>
            <person name="Corre E."/>
            <person name="Pelletier E."/>
            <person name="Niang G."/>
            <person name="Scheremetjew M."/>
            <person name="Finn R."/>
            <person name="Kale V."/>
            <person name="Holt S."/>
            <person name="Cochrane G."/>
            <person name="Meng A."/>
            <person name="Brown T."/>
            <person name="Cohen L."/>
        </authorList>
    </citation>
    <scope>NUCLEOTIDE SEQUENCE</scope>
    <source>
        <strain evidence="9">CCMP 769</strain>
    </source>
</reference>
<dbReference type="GO" id="GO:0005737">
    <property type="term" value="C:cytoplasm"/>
    <property type="evidence" value="ECO:0007669"/>
    <property type="project" value="TreeGrafter"/>
</dbReference>
<evidence type="ECO:0000256" key="5">
    <source>
        <dbReference type="ARBA" id="ARBA00022801"/>
    </source>
</evidence>
<evidence type="ECO:0000259" key="8">
    <source>
        <dbReference type="Pfam" id="PF01979"/>
    </source>
</evidence>
<protein>
    <recommendedName>
        <fullName evidence="3">dihydroorotase</fullName>
        <ecNumber evidence="3">3.5.2.3</ecNumber>
    </recommendedName>
</protein>
<dbReference type="PANTHER" id="PTHR43137">
    <property type="entry name" value="DIHYDROOROTASE"/>
    <property type="match status" value="1"/>
</dbReference>
<dbReference type="GO" id="GO:0004151">
    <property type="term" value="F:dihydroorotase activity"/>
    <property type="evidence" value="ECO:0007669"/>
    <property type="project" value="UniProtKB-EC"/>
</dbReference>
<dbReference type="AlphaFoldDB" id="A0A7S3A1C5"/>
<evidence type="ECO:0000256" key="6">
    <source>
        <dbReference type="ARBA" id="ARBA00022833"/>
    </source>
</evidence>
<comment type="similarity">
    <text evidence="2">Belongs to the metallo-dependent hydrolases superfamily. DHOase family. Class II DHOase subfamily.</text>
</comment>
<keyword evidence="7" id="KW-0665">Pyrimidine biosynthesis</keyword>
<keyword evidence="5" id="KW-0378">Hydrolase</keyword>
<dbReference type="SUPFAM" id="SSF51556">
    <property type="entry name" value="Metallo-dependent hydrolases"/>
    <property type="match status" value="1"/>
</dbReference>
<dbReference type="NCBIfam" id="TIGR00856">
    <property type="entry name" value="pyrC_dimer"/>
    <property type="match status" value="1"/>
</dbReference>
<dbReference type="PROSITE" id="PS00482">
    <property type="entry name" value="DIHYDROOROTASE_1"/>
    <property type="match status" value="1"/>
</dbReference>
<dbReference type="InterPro" id="IPR004721">
    <property type="entry name" value="DHOdimr"/>
</dbReference>
<gene>
    <name evidence="9" type="ORF">RMAR00112_LOCUS26584</name>
</gene>
<keyword evidence="6" id="KW-0862">Zinc</keyword>
<dbReference type="GO" id="GO:0044205">
    <property type="term" value="P:'de novo' UMP biosynthetic process"/>
    <property type="evidence" value="ECO:0007669"/>
    <property type="project" value="UniProtKB-UniPathway"/>
</dbReference>
<keyword evidence="4" id="KW-0479">Metal-binding</keyword>
<dbReference type="InterPro" id="IPR002195">
    <property type="entry name" value="Dihydroorotase_CS"/>
</dbReference>
<evidence type="ECO:0000256" key="7">
    <source>
        <dbReference type="ARBA" id="ARBA00022975"/>
    </source>
</evidence>
<dbReference type="HAMAP" id="MF_00219">
    <property type="entry name" value="PyrC_classII"/>
    <property type="match status" value="1"/>
</dbReference>
<dbReference type="GO" id="GO:0046872">
    <property type="term" value="F:metal ion binding"/>
    <property type="evidence" value="ECO:0007669"/>
    <property type="project" value="UniProtKB-KW"/>
</dbReference>
<dbReference type="PANTHER" id="PTHR43137:SF1">
    <property type="entry name" value="DIHYDROOROTASE"/>
    <property type="match status" value="1"/>
</dbReference>
<dbReference type="Gene3D" id="3.20.20.140">
    <property type="entry name" value="Metal-dependent hydrolases"/>
    <property type="match status" value="1"/>
</dbReference>
<comment type="pathway">
    <text evidence="1">Pyrimidine metabolism; UMP biosynthesis via de novo pathway; (S)-dihydroorotate from bicarbonate: step 3/3.</text>
</comment>
<dbReference type="InterPro" id="IPR006680">
    <property type="entry name" value="Amidohydro-rel"/>
</dbReference>
<proteinExistence type="inferred from homology"/>
<evidence type="ECO:0000256" key="4">
    <source>
        <dbReference type="ARBA" id="ARBA00022723"/>
    </source>
</evidence>
<dbReference type="Pfam" id="PF01979">
    <property type="entry name" value="Amidohydro_1"/>
    <property type="match status" value="1"/>
</dbReference>
<dbReference type="GO" id="GO:0006207">
    <property type="term" value="P:'de novo' pyrimidine nucleobase biosynthetic process"/>
    <property type="evidence" value="ECO:0007669"/>
    <property type="project" value="TreeGrafter"/>
</dbReference>
<name>A0A7S3A1C5_9RHOD</name>
<dbReference type="InterPro" id="IPR032466">
    <property type="entry name" value="Metal_Hydrolase"/>
</dbReference>
<evidence type="ECO:0000256" key="2">
    <source>
        <dbReference type="ARBA" id="ARBA00005631"/>
    </source>
</evidence>